<protein>
    <submittedName>
        <fullName evidence="2">Uncharacterized protein</fullName>
    </submittedName>
</protein>
<dbReference type="Proteomes" id="UP001348397">
    <property type="component" value="Unassembled WGS sequence"/>
</dbReference>
<organism evidence="2 3">
    <name type="scientific">Chryseobacterium salviniae</name>
    <dbReference type="NCBI Taxonomy" id="3101750"/>
    <lineage>
        <taxon>Bacteria</taxon>
        <taxon>Pseudomonadati</taxon>
        <taxon>Bacteroidota</taxon>
        <taxon>Flavobacteriia</taxon>
        <taxon>Flavobacteriales</taxon>
        <taxon>Weeksellaceae</taxon>
        <taxon>Chryseobacterium group</taxon>
        <taxon>Chryseobacterium</taxon>
    </lineage>
</organism>
<dbReference type="EMBL" id="JAYLAA010000043">
    <property type="protein sequence ID" value="MEC3876699.1"/>
    <property type="molecule type" value="Genomic_DNA"/>
</dbReference>
<dbReference type="RefSeq" id="WP_326321425.1">
    <property type="nucleotide sequence ID" value="NZ_JAYLAA010000043.1"/>
</dbReference>
<proteinExistence type="predicted"/>
<keyword evidence="3" id="KW-1185">Reference proteome</keyword>
<accession>A0ABU6HUF6</accession>
<gene>
    <name evidence="2" type="ORF">SOP96_13325</name>
</gene>
<evidence type="ECO:0000256" key="1">
    <source>
        <dbReference type="SAM" id="SignalP"/>
    </source>
</evidence>
<evidence type="ECO:0000313" key="2">
    <source>
        <dbReference type="EMBL" id="MEC3876699.1"/>
    </source>
</evidence>
<name>A0ABU6HUF6_9FLAO</name>
<feature type="signal peptide" evidence="1">
    <location>
        <begin position="1"/>
        <end position="18"/>
    </location>
</feature>
<reference evidence="2 3" key="1">
    <citation type="submission" date="2024-01" db="EMBL/GenBank/DDBJ databases">
        <title>Chryseobacterium sp. T9W2-O.</title>
        <authorList>
            <person name="Maltman C."/>
        </authorList>
    </citation>
    <scope>NUCLEOTIDE SEQUENCE [LARGE SCALE GENOMIC DNA]</scope>
    <source>
        <strain evidence="2 3">T9W2-O</strain>
    </source>
</reference>
<feature type="chain" id="PRO_5047495568" evidence="1">
    <location>
        <begin position="19"/>
        <end position="197"/>
    </location>
</feature>
<sequence>MIRKFFPVFILFSFFTYAQVGINTNMPNATLEVVGKPAVSTSMDGIIPPNITGDQLRLKTYSALQTGAVVYVTAADSAPAGQTTAVTTPGYYFFSGSRWVKLISSDDRKIRTLSSGTVAADDFTILVTGNISLPAPNASNTSRIYNLINETAGSVTVSGTFRINGGNFTNYVLNNSDLGRGIVVQSNGSAWVLISRY</sequence>
<keyword evidence="1" id="KW-0732">Signal</keyword>
<evidence type="ECO:0000313" key="3">
    <source>
        <dbReference type="Proteomes" id="UP001348397"/>
    </source>
</evidence>
<comment type="caution">
    <text evidence="2">The sequence shown here is derived from an EMBL/GenBank/DDBJ whole genome shotgun (WGS) entry which is preliminary data.</text>
</comment>